<dbReference type="EMBL" id="JAMSHJ010000003">
    <property type="protein sequence ID" value="KAI5427106.1"/>
    <property type="molecule type" value="Genomic_DNA"/>
</dbReference>
<feature type="domain" description="AP2/ERF" evidence="6">
    <location>
        <begin position="113"/>
        <end position="150"/>
    </location>
</feature>
<evidence type="ECO:0000313" key="7">
    <source>
        <dbReference type="EMBL" id="KAI5427106.1"/>
    </source>
</evidence>
<evidence type="ECO:0000259" key="6">
    <source>
        <dbReference type="PROSITE" id="PS51032"/>
    </source>
</evidence>
<proteinExistence type="predicted"/>
<reference evidence="7 8" key="1">
    <citation type="journal article" date="2022" name="Nat. Genet.">
        <title>Improved pea reference genome and pan-genome highlight genomic features and evolutionary characteristics.</title>
        <authorList>
            <person name="Yang T."/>
            <person name="Liu R."/>
            <person name="Luo Y."/>
            <person name="Hu S."/>
            <person name="Wang D."/>
            <person name="Wang C."/>
            <person name="Pandey M.K."/>
            <person name="Ge S."/>
            <person name="Xu Q."/>
            <person name="Li N."/>
            <person name="Li G."/>
            <person name="Huang Y."/>
            <person name="Saxena R.K."/>
            <person name="Ji Y."/>
            <person name="Li M."/>
            <person name="Yan X."/>
            <person name="He Y."/>
            <person name="Liu Y."/>
            <person name="Wang X."/>
            <person name="Xiang C."/>
            <person name="Varshney R.K."/>
            <person name="Ding H."/>
            <person name="Gao S."/>
            <person name="Zong X."/>
        </authorList>
    </citation>
    <scope>NUCLEOTIDE SEQUENCE [LARGE SCALE GENOMIC DNA]</scope>
    <source>
        <strain evidence="7 8">cv. Zhongwan 6</strain>
    </source>
</reference>
<keyword evidence="3" id="KW-0238">DNA-binding</keyword>
<dbReference type="Gramene" id="Psat03G0250300-T5">
    <property type="protein sequence ID" value="KAI5427106.1"/>
    <property type="gene ID" value="KIW84_032503"/>
</dbReference>
<dbReference type="PROSITE" id="PS51032">
    <property type="entry name" value="AP2_ERF"/>
    <property type="match status" value="1"/>
</dbReference>
<dbReference type="GO" id="GO:0003700">
    <property type="term" value="F:DNA-binding transcription factor activity"/>
    <property type="evidence" value="ECO:0007669"/>
    <property type="project" value="InterPro"/>
</dbReference>
<sequence length="150" mass="16853">TTHLLLLLPSSYLSLHSLQTKTKKTRIFLNYKHTELKKRNFHTLSLGLGFGFSMASSSSDPGKSAETSEALAAANDQLLLYRGLKKAKKERGCTAKERISKMPPCAAGKRSSIYRGVTRHRWTGRYEAHLWDKSTWNQNQNKKGKQGLGC</sequence>
<evidence type="ECO:0000313" key="8">
    <source>
        <dbReference type="Proteomes" id="UP001058974"/>
    </source>
</evidence>
<evidence type="ECO:0000256" key="3">
    <source>
        <dbReference type="ARBA" id="ARBA00023125"/>
    </source>
</evidence>
<dbReference type="Proteomes" id="UP001058974">
    <property type="component" value="Chromosome 3"/>
</dbReference>
<dbReference type="InterPro" id="IPR001471">
    <property type="entry name" value="AP2/ERF_dom"/>
</dbReference>
<dbReference type="InterPro" id="IPR036955">
    <property type="entry name" value="AP2/ERF_dom_sf"/>
</dbReference>
<dbReference type="Gene3D" id="3.30.730.10">
    <property type="entry name" value="AP2/ERF domain"/>
    <property type="match status" value="1"/>
</dbReference>
<evidence type="ECO:0000256" key="4">
    <source>
        <dbReference type="ARBA" id="ARBA00023163"/>
    </source>
</evidence>
<keyword evidence="5" id="KW-0539">Nucleus</keyword>
<keyword evidence="8" id="KW-1185">Reference proteome</keyword>
<dbReference type="PANTHER" id="PTHR32467:SF32">
    <property type="entry name" value="AP2-LIKE ETHYLENE-RESPONSIVE TRANSCRIPTION FACTOR SMOS1"/>
    <property type="match status" value="1"/>
</dbReference>
<name>A0A9D4XTG1_PEA</name>
<evidence type="ECO:0000256" key="1">
    <source>
        <dbReference type="ARBA" id="ARBA00004123"/>
    </source>
</evidence>
<organism evidence="7 8">
    <name type="scientific">Pisum sativum</name>
    <name type="common">Garden pea</name>
    <name type="synonym">Lathyrus oleraceus</name>
    <dbReference type="NCBI Taxonomy" id="3888"/>
    <lineage>
        <taxon>Eukaryota</taxon>
        <taxon>Viridiplantae</taxon>
        <taxon>Streptophyta</taxon>
        <taxon>Embryophyta</taxon>
        <taxon>Tracheophyta</taxon>
        <taxon>Spermatophyta</taxon>
        <taxon>Magnoliopsida</taxon>
        <taxon>eudicotyledons</taxon>
        <taxon>Gunneridae</taxon>
        <taxon>Pentapetalae</taxon>
        <taxon>rosids</taxon>
        <taxon>fabids</taxon>
        <taxon>Fabales</taxon>
        <taxon>Fabaceae</taxon>
        <taxon>Papilionoideae</taxon>
        <taxon>50 kb inversion clade</taxon>
        <taxon>NPAAA clade</taxon>
        <taxon>Hologalegina</taxon>
        <taxon>IRL clade</taxon>
        <taxon>Fabeae</taxon>
        <taxon>Lathyrus</taxon>
    </lineage>
</organism>
<keyword evidence="2" id="KW-0805">Transcription regulation</keyword>
<evidence type="ECO:0000256" key="2">
    <source>
        <dbReference type="ARBA" id="ARBA00023015"/>
    </source>
</evidence>
<evidence type="ECO:0000256" key="5">
    <source>
        <dbReference type="ARBA" id="ARBA00023242"/>
    </source>
</evidence>
<gene>
    <name evidence="7" type="ORF">KIW84_032503</name>
</gene>
<comment type="caution">
    <text evidence="7">The sequence shown here is derived from an EMBL/GenBank/DDBJ whole genome shotgun (WGS) entry which is preliminary data.</text>
</comment>
<protein>
    <recommendedName>
        <fullName evidence="6">AP2/ERF domain-containing protein</fullName>
    </recommendedName>
</protein>
<dbReference type="PANTHER" id="PTHR32467">
    <property type="entry name" value="AP2-LIKE ETHYLENE-RESPONSIVE TRANSCRIPTION FACTOR"/>
    <property type="match status" value="1"/>
</dbReference>
<keyword evidence="4" id="KW-0804">Transcription</keyword>
<dbReference type="AlphaFoldDB" id="A0A9D4XTG1"/>
<feature type="non-terminal residue" evidence="7">
    <location>
        <position position="1"/>
    </location>
</feature>
<accession>A0A9D4XTG1</accession>
<dbReference type="GO" id="GO:0005634">
    <property type="term" value="C:nucleus"/>
    <property type="evidence" value="ECO:0007669"/>
    <property type="project" value="UniProtKB-SubCell"/>
</dbReference>
<dbReference type="GO" id="GO:0003677">
    <property type="term" value="F:DNA binding"/>
    <property type="evidence" value="ECO:0007669"/>
    <property type="project" value="UniProtKB-KW"/>
</dbReference>
<comment type="subcellular location">
    <subcellularLocation>
        <location evidence="1">Nucleus</location>
    </subcellularLocation>
</comment>